<dbReference type="EMBL" id="CAJNNW010027987">
    <property type="protein sequence ID" value="CAE8694128.1"/>
    <property type="molecule type" value="Genomic_DNA"/>
</dbReference>
<keyword evidence="1" id="KW-0472">Membrane</keyword>
<dbReference type="GO" id="GO:0016192">
    <property type="term" value="P:vesicle-mediated transport"/>
    <property type="evidence" value="ECO:0007669"/>
    <property type="project" value="InterPro"/>
</dbReference>
<evidence type="ECO:0000313" key="2">
    <source>
        <dbReference type="EMBL" id="CAE8694128.1"/>
    </source>
</evidence>
<dbReference type="Proteomes" id="UP000626109">
    <property type="component" value="Unassembled WGS sequence"/>
</dbReference>
<dbReference type="AlphaFoldDB" id="A0A813K6T2"/>
<feature type="transmembrane region" description="Helical" evidence="1">
    <location>
        <begin position="40"/>
        <end position="60"/>
    </location>
</feature>
<feature type="transmembrane region" description="Helical" evidence="1">
    <location>
        <begin position="103"/>
        <end position="126"/>
    </location>
</feature>
<organism evidence="2 3">
    <name type="scientific">Polarella glacialis</name>
    <name type="common">Dinoflagellate</name>
    <dbReference type="NCBI Taxonomy" id="89957"/>
    <lineage>
        <taxon>Eukaryota</taxon>
        <taxon>Sar</taxon>
        <taxon>Alveolata</taxon>
        <taxon>Dinophyceae</taxon>
        <taxon>Suessiales</taxon>
        <taxon>Suessiaceae</taxon>
        <taxon>Polarella</taxon>
    </lineage>
</organism>
<protein>
    <submittedName>
        <fullName evidence="2">Uncharacterized protein</fullName>
    </submittedName>
</protein>
<keyword evidence="1" id="KW-1133">Transmembrane helix</keyword>
<dbReference type="Pfam" id="PF03311">
    <property type="entry name" value="Cornichon"/>
    <property type="match status" value="1"/>
</dbReference>
<comment type="caution">
    <text evidence="2">The sequence shown here is derived from an EMBL/GenBank/DDBJ whole genome shotgun (WGS) entry which is preliminary data.</text>
</comment>
<gene>
    <name evidence="2" type="ORF">PGLA2088_LOCUS28695</name>
</gene>
<name>A0A813K6T2_POLGL</name>
<sequence length="133" mass="15228">MTGLLGSSAFALKSIADLEYDMVNSSDFFTRFNWAHKAELGFLLLNLVSALPFMTNWWMAPIQTAWAVIKLVRALMGGHVIAEKDVFKSEVYNHQRRWQMAGFFLYLISIFIYFARAMAAVMDIHIHGISPYD</sequence>
<dbReference type="InterPro" id="IPR003377">
    <property type="entry name" value="Cornichon"/>
</dbReference>
<evidence type="ECO:0000256" key="1">
    <source>
        <dbReference type="SAM" id="Phobius"/>
    </source>
</evidence>
<proteinExistence type="predicted"/>
<accession>A0A813K6T2</accession>
<reference evidence="2" key="1">
    <citation type="submission" date="2021-02" db="EMBL/GenBank/DDBJ databases">
        <authorList>
            <person name="Dougan E. K."/>
            <person name="Rhodes N."/>
            <person name="Thang M."/>
            <person name="Chan C."/>
        </authorList>
    </citation>
    <scope>NUCLEOTIDE SEQUENCE</scope>
</reference>
<evidence type="ECO:0000313" key="3">
    <source>
        <dbReference type="Proteomes" id="UP000626109"/>
    </source>
</evidence>
<keyword evidence="1" id="KW-0812">Transmembrane</keyword>